<evidence type="ECO:0000313" key="6">
    <source>
        <dbReference type="Proteomes" id="UP000719412"/>
    </source>
</evidence>
<name>A0A8J6H2G4_TENMO</name>
<evidence type="ECO:0000256" key="2">
    <source>
        <dbReference type="ARBA" id="ARBA00023004"/>
    </source>
</evidence>
<dbReference type="GO" id="GO:0020037">
    <property type="term" value="F:heme binding"/>
    <property type="evidence" value="ECO:0007669"/>
    <property type="project" value="InterPro"/>
</dbReference>
<keyword evidence="1 3" id="KW-0479">Metal-binding</keyword>
<evidence type="ECO:0000313" key="5">
    <source>
        <dbReference type="EMBL" id="KAH0810565.1"/>
    </source>
</evidence>
<sequence length="177" mass="19894">MWASGKKRKAQDSCPGPQVVSYALLCGGCHQQMRIAFGVIFVTGIFGGFFGDNASASPVHHHHVISKDLDDTTADKMNKPYISISHDRADNSDKADVITRVQKVFVDSPKSNVSKNGKQQKTKQTAYLLVKTMRQRNKRYISWLRKPFALESLKFAISHRSLIKTSGIWKVERWAAT</sequence>
<organism evidence="5 6">
    <name type="scientific">Tenebrio molitor</name>
    <name type="common">Yellow mealworm beetle</name>
    <dbReference type="NCBI Taxonomy" id="7067"/>
    <lineage>
        <taxon>Eukaryota</taxon>
        <taxon>Metazoa</taxon>
        <taxon>Ecdysozoa</taxon>
        <taxon>Arthropoda</taxon>
        <taxon>Hexapoda</taxon>
        <taxon>Insecta</taxon>
        <taxon>Pterygota</taxon>
        <taxon>Neoptera</taxon>
        <taxon>Endopterygota</taxon>
        <taxon>Coleoptera</taxon>
        <taxon>Polyphaga</taxon>
        <taxon>Cucujiformia</taxon>
        <taxon>Tenebrionidae</taxon>
        <taxon>Tenebrio</taxon>
    </lineage>
</organism>
<gene>
    <name evidence="5" type="ORF">GEV33_012227</name>
</gene>
<comment type="caution">
    <text evidence="5">The sequence shown here is derived from an EMBL/GenBank/DDBJ whole genome shotgun (WGS) entry which is preliminary data.</text>
</comment>
<dbReference type="Proteomes" id="UP000719412">
    <property type="component" value="Unassembled WGS sequence"/>
</dbReference>
<keyword evidence="2 3" id="KW-0408">Iron</keyword>
<dbReference type="EMBL" id="JABDTM020027419">
    <property type="protein sequence ID" value="KAH0810565.1"/>
    <property type="molecule type" value="Genomic_DNA"/>
</dbReference>
<evidence type="ECO:0000256" key="3">
    <source>
        <dbReference type="PROSITE-ProRule" id="PRU00433"/>
    </source>
</evidence>
<reference evidence="5" key="1">
    <citation type="journal article" date="2020" name="J Insects Food Feed">
        <title>The yellow mealworm (Tenebrio molitor) genome: a resource for the emerging insects as food and feed industry.</title>
        <authorList>
            <person name="Eriksson T."/>
            <person name="Andere A."/>
            <person name="Kelstrup H."/>
            <person name="Emery V."/>
            <person name="Picard C."/>
        </authorList>
    </citation>
    <scope>NUCLEOTIDE SEQUENCE</scope>
    <source>
        <strain evidence="5">Stoneville</strain>
        <tissue evidence="5">Whole head</tissue>
    </source>
</reference>
<protein>
    <recommendedName>
        <fullName evidence="4">Cytochrome c domain-containing protein</fullName>
    </recommendedName>
</protein>
<feature type="domain" description="Cytochrome c" evidence="4">
    <location>
        <begin position="11"/>
        <end position="105"/>
    </location>
</feature>
<dbReference type="GO" id="GO:0009055">
    <property type="term" value="F:electron transfer activity"/>
    <property type="evidence" value="ECO:0007669"/>
    <property type="project" value="InterPro"/>
</dbReference>
<proteinExistence type="predicted"/>
<keyword evidence="3" id="KW-0349">Heme</keyword>
<evidence type="ECO:0000256" key="1">
    <source>
        <dbReference type="ARBA" id="ARBA00022723"/>
    </source>
</evidence>
<keyword evidence="6" id="KW-1185">Reference proteome</keyword>
<dbReference type="AlphaFoldDB" id="A0A8J6H2G4"/>
<evidence type="ECO:0000259" key="4">
    <source>
        <dbReference type="PROSITE" id="PS51007"/>
    </source>
</evidence>
<reference evidence="5" key="2">
    <citation type="submission" date="2021-08" db="EMBL/GenBank/DDBJ databases">
        <authorList>
            <person name="Eriksson T."/>
        </authorList>
    </citation>
    <scope>NUCLEOTIDE SEQUENCE</scope>
    <source>
        <strain evidence="5">Stoneville</strain>
        <tissue evidence="5">Whole head</tissue>
    </source>
</reference>
<accession>A0A8J6H2G4</accession>
<dbReference type="GO" id="GO:0046872">
    <property type="term" value="F:metal ion binding"/>
    <property type="evidence" value="ECO:0007669"/>
    <property type="project" value="UniProtKB-KW"/>
</dbReference>
<dbReference type="InterPro" id="IPR009056">
    <property type="entry name" value="Cyt_c-like_dom"/>
</dbReference>
<dbReference type="PROSITE" id="PS51007">
    <property type="entry name" value="CYTC"/>
    <property type="match status" value="1"/>
</dbReference>